<evidence type="ECO:0000313" key="2">
    <source>
        <dbReference type="Proteomes" id="UP000216306"/>
    </source>
</evidence>
<organism evidence="1 2">
    <name type="scientific">Pseudomonas savastanoi pv. nerii</name>
    <dbReference type="NCBI Taxonomy" id="360921"/>
    <lineage>
        <taxon>Bacteria</taxon>
        <taxon>Pseudomonadati</taxon>
        <taxon>Pseudomonadota</taxon>
        <taxon>Gammaproteobacteria</taxon>
        <taxon>Pseudomonadales</taxon>
        <taxon>Pseudomonadaceae</taxon>
        <taxon>Pseudomonas</taxon>
    </lineage>
</organism>
<dbReference type="AlphaFoldDB" id="A0A0P9VR11"/>
<sequence length="209" mass="23923">MKRFAFTIAPWNSELVFNPIRARKDVITLLMKVIKLMDVGPALIGQPGEEYFELVISHTSRLFFYSEDKHFSIGFPFNAALENDQLVFKSMTGVIIDSQMTSDILGVMSSEEIFFYDDIIDFAAPVSDYFLHNKGGWAVLRDLLMTEDGYIRYDHDPVHAKGDIHPLHHLDVFYGARQTFKIGLAKKIDRAHLHDALDSQTPCHYLNPK</sequence>
<dbReference type="Proteomes" id="UP000216306">
    <property type="component" value="Unassembled WGS sequence"/>
</dbReference>
<dbReference type="EMBL" id="NIAY01000141">
    <property type="protein sequence ID" value="PAB26974.1"/>
    <property type="molecule type" value="Genomic_DNA"/>
</dbReference>
<comment type="caution">
    <text evidence="1">The sequence shown here is derived from an EMBL/GenBank/DDBJ whole genome shotgun (WGS) entry which is preliminary data.</text>
</comment>
<evidence type="ECO:0000313" key="1">
    <source>
        <dbReference type="EMBL" id="PAB26974.1"/>
    </source>
</evidence>
<proteinExistence type="predicted"/>
<accession>A0A0P9VR11</accession>
<dbReference type="RefSeq" id="WP_050512916.1">
    <property type="nucleotide sequence ID" value="NZ_LIHX01000184.1"/>
</dbReference>
<reference evidence="1 2" key="1">
    <citation type="submission" date="2017-05" db="EMBL/GenBank/DDBJ databases">
        <title>Comparative genomic of Pseudomonas savastanoi pathovars.</title>
        <authorList>
            <person name="Pintado A."/>
            <person name="Moreno-Perez A."/>
            <person name="Caballo-Ponce E."/>
            <person name="Murillo J."/>
            <person name="Bardaji L."/>
            <person name="Cerboneschi M."/>
            <person name="Rodriguez-Palenzuela P."/>
            <person name="Ramos C."/>
            <person name="Tegli S."/>
        </authorList>
    </citation>
    <scope>NUCLEOTIDE SEQUENCE [LARGE SCALE GENOMIC DNA]</scope>
    <source>
        <strain evidence="1 2">ESC 23</strain>
    </source>
</reference>
<protein>
    <submittedName>
        <fullName evidence="1">Uncharacterized protein</fullName>
    </submittedName>
</protein>
<gene>
    <name evidence="1" type="ORF">CC205_24210</name>
</gene>
<name>A0A0P9VR11_PSESS</name>